<evidence type="ECO:0008006" key="4">
    <source>
        <dbReference type="Google" id="ProtNLM"/>
    </source>
</evidence>
<dbReference type="OrthoDB" id="418748at2759"/>
<keyword evidence="3" id="KW-1185">Reference proteome</keyword>
<accession>A0A3P7JFM5</accession>
<feature type="compositionally biased region" description="Polar residues" evidence="1">
    <location>
        <begin position="127"/>
        <end position="138"/>
    </location>
</feature>
<proteinExistence type="predicted"/>
<sequence length="138" mass="15074">MVGTAKAHGFKSIHPMDQNDLWSHEPCANCGRAVKTILHKERRTSGIDAPLIFIAVADAVTKGLKRQPPRALLYADDVVYGRKQKNLEEREGGQTSETLIIDEKPIKKTSTFTYPGSRISGDEGFQSEISAGTNAHPG</sequence>
<dbReference type="AlphaFoldDB" id="A0A3P7JFM5"/>
<dbReference type="Proteomes" id="UP000270094">
    <property type="component" value="Unassembled WGS sequence"/>
</dbReference>
<reference evidence="2 3" key="1">
    <citation type="submission" date="2018-11" db="EMBL/GenBank/DDBJ databases">
        <authorList>
            <consortium name="Pathogen Informatics"/>
        </authorList>
    </citation>
    <scope>NUCLEOTIDE SEQUENCE [LARGE SCALE GENOMIC DNA]</scope>
</reference>
<feature type="region of interest" description="Disordered" evidence="1">
    <location>
        <begin position="112"/>
        <end position="138"/>
    </location>
</feature>
<gene>
    <name evidence="2" type="ORF">SVUK_LOCUS11962</name>
</gene>
<evidence type="ECO:0000313" key="2">
    <source>
        <dbReference type="EMBL" id="VDM76964.1"/>
    </source>
</evidence>
<evidence type="ECO:0000256" key="1">
    <source>
        <dbReference type="SAM" id="MobiDB-lite"/>
    </source>
</evidence>
<organism evidence="2 3">
    <name type="scientific">Strongylus vulgaris</name>
    <name type="common">Blood worm</name>
    <dbReference type="NCBI Taxonomy" id="40348"/>
    <lineage>
        <taxon>Eukaryota</taxon>
        <taxon>Metazoa</taxon>
        <taxon>Ecdysozoa</taxon>
        <taxon>Nematoda</taxon>
        <taxon>Chromadorea</taxon>
        <taxon>Rhabditida</taxon>
        <taxon>Rhabditina</taxon>
        <taxon>Rhabditomorpha</taxon>
        <taxon>Strongyloidea</taxon>
        <taxon>Strongylidae</taxon>
        <taxon>Strongylus</taxon>
    </lineage>
</organism>
<name>A0A3P7JFM5_STRVU</name>
<evidence type="ECO:0000313" key="3">
    <source>
        <dbReference type="Proteomes" id="UP000270094"/>
    </source>
</evidence>
<protein>
    <recommendedName>
        <fullName evidence="4">Reverse transcriptase domain-containing protein</fullName>
    </recommendedName>
</protein>
<dbReference type="EMBL" id="UYYB01098107">
    <property type="protein sequence ID" value="VDM76964.1"/>
    <property type="molecule type" value="Genomic_DNA"/>
</dbReference>